<dbReference type="RefSeq" id="WP_116190795.1">
    <property type="nucleotide sequence ID" value="NZ_QTTN01000025.1"/>
</dbReference>
<keyword evidence="2" id="KW-1185">Reference proteome</keyword>
<dbReference type="InterPro" id="IPR015018">
    <property type="entry name" value="DUF1905"/>
</dbReference>
<evidence type="ECO:0000313" key="2">
    <source>
        <dbReference type="Proteomes" id="UP000256304"/>
    </source>
</evidence>
<proteinExistence type="predicted"/>
<dbReference type="Gene3D" id="2.40.30.100">
    <property type="entry name" value="AF2212/PG0164-like"/>
    <property type="match status" value="1"/>
</dbReference>
<accession>A0A3D9RHX7</accession>
<dbReference type="EMBL" id="QTTN01000025">
    <property type="protein sequence ID" value="REE78689.1"/>
    <property type="molecule type" value="Genomic_DNA"/>
</dbReference>
<name>A0A3D9RHX7_9BACL</name>
<dbReference type="AlphaFoldDB" id="A0A3D9RHX7"/>
<evidence type="ECO:0000313" key="1">
    <source>
        <dbReference type="EMBL" id="REE78689.1"/>
    </source>
</evidence>
<dbReference type="SUPFAM" id="SSF141694">
    <property type="entry name" value="AF2212/PG0164-like"/>
    <property type="match status" value="1"/>
</dbReference>
<protein>
    <submittedName>
        <fullName evidence="1">Uncharacterized protein DUF1905</fullName>
    </submittedName>
</protein>
<sequence>MKFTATLELSRKTATGIQVPNEMVEALGGSKKPAVKVTIGSYSYRTSIGTMGRVFMLPVSKENREGAGIEAGDEVVVELELDTEPRELSVPGDFQEALSRHAEALRFFEGLSYSNKRRFILNIEGTKNADTRQRRIEKSVELLREGKLQ</sequence>
<dbReference type="InterPro" id="IPR037079">
    <property type="entry name" value="AF2212/PG0164-like_sf"/>
</dbReference>
<reference evidence="1 2" key="1">
    <citation type="submission" date="2018-08" db="EMBL/GenBank/DDBJ databases">
        <title>Genomic Encyclopedia of Type Strains, Phase III (KMG-III): the genomes of soil and plant-associated and newly described type strains.</title>
        <authorList>
            <person name="Whitman W."/>
        </authorList>
    </citation>
    <scope>NUCLEOTIDE SEQUENCE [LARGE SCALE GENOMIC DNA]</scope>
    <source>
        <strain evidence="1 2">CGMCC 1.10966</strain>
    </source>
</reference>
<organism evidence="1 2">
    <name type="scientific">Paenibacillus taihuensis</name>
    <dbReference type="NCBI Taxonomy" id="1156355"/>
    <lineage>
        <taxon>Bacteria</taxon>
        <taxon>Bacillati</taxon>
        <taxon>Bacillota</taxon>
        <taxon>Bacilli</taxon>
        <taxon>Bacillales</taxon>
        <taxon>Paenibacillaceae</taxon>
        <taxon>Paenibacillus</taxon>
    </lineage>
</organism>
<dbReference type="Proteomes" id="UP000256304">
    <property type="component" value="Unassembled WGS sequence"/>
</dbReference>
<comment type="caution">
    <text evidence="1">The sequence shown here is derived from an EMBL/GenBank/DDBJ whole genome shotgun (WGS) entry which is preliminary data.</text>
</comment>
<gene>
    <name evidence="1" type="ORF">A8990_12586</name>
</gene>
<dbReference type="OrthoDB" id="2604865at2"/>
<dbReference type="Pfam" id="PF08922">
    <property type="entry name" value="DUF1905"/>
    <property type="match status" value="1"/>
</dbReference>
<dbReference type="Pfam" id="PF13376">
    <property type="entry name" value="OmdA"/>
    <property type="match status" value="1"/>
</dbReference>